<feature type="domain" description="Response regulatory" evidence="9">
    <location>
        <begin position="321"/>
        <end position="434"/>
    </location>
</feature>
<dbReference type="SMART" id="SM00388">
    <property type="entry name" value="HisKA"/>
    <property type="match status" value="1"/>
</dbReference>
<gene>
    <name evidence="10" type="ORF">QUF54_02055</name>
</gene>
<dbReference type="CDD" id="cd00082">
    <property type="entry name" value="HisKA"/>
    <property type="match status" value="1"/>
</dbReference>
<evidence type="ECO:0000313" key="11">
    <source>
        <dbReference type="Proteomes" id="UP001171945"/>
    </source>
</evidence>
<dbReference type="Pfam" id="PF00512">
    <property type="entry name" value="HisKA"/>
    <property type="match status" value="1"/>
</dbReference>
<keyword evidence="7" id="KW-0175">Coiled coil</keyword>
<evidence type="ECO:0000256" key="2">
    <source>
        <dbReference type="ARBA" id="ARBA00012438"/>
    </source>
</evidence>
<evidence type="ECO:0000256" key="4">
    <source>
        <dbReference type="ARBA" id="ARBA00022679"/>
    </source>
</evidence>
<proteinExistence type="predicted"/>
<dbReference type="InterPro" id="IPR036890">
    <property type="entry name" value="HATPase_C_sf"/>
</dbReference>
<dbReference type="SUPFAM" id="SSF55874">
    <property type="entry name" value="ATPase domain of HSP90 chaperone/DNA topoisomerase II/histidine kinase"/>
    <property type="match status" value="1"/>
</dbReference>
<comment type="catalytic activity">
    <reaction evidence="1">
        <text>ATP + protein L-histidine = ADP + protein N-phospho-L-histidine.</text>
        <dbReference type="EC" id="2.7.13.3"/>
    </reaction>
</comment>
<feature type="domain" description="Histidine kinase" evidence="8">
    <location>
        <begin position="81"/>
        <end position="304"/>
    </location>
</feature>
<keyword evidence="4" id="KW-0808">Transferase</keyword>
<dbReference type="Gene3D" id="3.40.50.2300">
    <property type="match status" value="2"/>
</dbReference>
<dbReference type="InterPro" id="IPR001789">
    <property type="entry name" value="Sig_transdc_resp-reg_receiver"/>
</dbReference>
<dbReference type="PANTHER" id="PTHR43047:SF72">
    <property type="entry name" value="OSMOSENSING HISTIDINE PROTEIN KINASE SLN1"/>
    <property type="match status" value="1"/>
</dbReference>
<evidence type="ECO:0000259" key="8">
    <source>
        <dbReference type="PROSITE" id="PS50109"/>
    </source>
</evidence>
<dbReference type="SUPFAM" id="SSF52172">
    <property type="entry name" value="CheY-like"/>
    <property type="match status" value="2"/>
</dbReference>
<comment type="caution">
    <text evidence="10">The sequence shown here is derived from an EMBL/GenBank/DDBJ whole genome shotgun (WGS) entry which is preliminary data.</text>
</comment>
<feature type="domain" description="Response regulatory" evidence="9">
    <location>
        <begin position="442"/>
        <end position="559"/>
    </location>
</feature>
<dbReference type="Proteomes" id="UP001171945">
    <property type="component" value="Unassembled WGS sequence"/>
</dbReference>
<name>A0ABT7VR30_9GAMM</name>
<dbReference type="PROSITE" id="PS50109">
    <property type="entry name" value="HIS_KIN"/>
    <property type="match status" value="1"/>
</dbReference>
<dbReference type="InterPro" id="IPR036097">
    <property type="entry name" value="HisK_dim/P_sf"/>
</dbReference>
<dbReference type="CDD" id="cd16922">
    <property type="entry name" value="HATPase_EvgS-ArcB-TorS-like"/>
    <property type="match status" value="1"/>
</dbReference>
<dbReference type="Pfam" id="PF02518">
    <property type="entry name" value="HATPase_c"/>
    <property type="match status" value="1"/>
</dbReference>
<evidence type="ECO:0000256" key="1">
    <source>
        <dbReference type="ARBA" id="ARBA00000085"/>
    </source>
</evidence>
<dbReference type="CDD" id="cd17574">
    <property type="entry name" value="REC_OmpR"/>
    <property type="match status" value="1"/>
</dbReference>
<evidence type="ECO:0000256" key="5">
    <source>
        <dbReference type="ARBA" id="ARBA00022777"/>
    </source>
</evidence>
<dbReference type="InterPro" id="IPR003661">
    <property type="entry name" value="HisK_dim/P_dom"/>
</dbReference>
<dbReference type="SUPFAM" id="SSF47384">
    <property type="entry name" value="Homodimeric domain of signal transducing histidine kinase"/>
    <property type="match status" value="1"/>
</dbReference>
<dbReference type="InterPro" id="IPR004358">
    <property type="entry name" value="Sig_transdc_His_kin-like_C"/>
</dbReference>
<keyword evidence="11" id="KW-1185">Reference proteome</keyword>
<evidence type="ECO:0000256" key="6">
    <source>
        <dbReference type="PROSITE-ProRule" id="PRU00169"/>
    </source>
</evidence>
<organism evidence="10 11">
    <name type="scientific">Candidatus Marithioploca araucensis</name>
    <dbReference type="NCBI Taxonomy" id="70273"/>
    <lineage>
        <taxon>Bacteria</taxon>
        <taxon>Pseudomonadati</taxon>
        <taxon>Pseudomonadota</taxon>
        <taxon>Gammaproteobacteria</taxon>
        <taxon>Thiotrichales</taxon>
        <taxon>Thiotrichaceae</taxon>
        <taxon>Candidatus Marithioploca</taxon>
    </lineage>
</organism>
<keyword evidence="5" id="KW-0418">Kinase</keyword>
<evidence type="ECO:0000256" key="3">
    <source>
        <dbReference type="ARBA" id="ARBA00022553"/>
    </source>
</evidence>
<evidence type="ECO:0000256" key="7">
    <source>
        <dbReference type="SAM" id="Coils"/>
    </source>
</evidence>
<accession>A0ABT7VR30</accession>
<dbReference type="SMART" id="SM00387">
    <property type="entry name" value="HATPase_c"/>
    <property type="match status" value="1"/>
</dbReference>
<dbReference type="Pfam" id="PF00072">
    <property type="entry name" value="Response_reg"/>
    <property type="match status" value="2"/>
</dbReference>
<reference evidence="10" key="1">
    <citation type="submission" date="2023-06" db="EMBL/GenBank/DDBJ databases">
        <title>Uncultivated large filamentous bacteria from sulfidic sediments reveal new species and different genomic features in energy metabolism and defense.</title>
        <authorList>
            <person name="Fonseca A."/>
        </authorList>
    </citation>
    <scope>NUCLEOTIDE SEQUENCE</scope>
    <source>
        <strain evidence="10">HSG4</strain>
    </source>
</reference>
<dbReference type="EC" id="2.7.13.3" evidence="2"/>
<keyword evidence="3 6" id="KW-0597">Phosphoprotein</keyword>
<dbReference type="SMART" id="SM00448">
    <property type="entry name" value="REC"/>
    <property type="match status" value="2"/>
</dbReference>
<feature type="modified residue" description="4-aspartylphosphate" evidence="6">
    <location>
        <position position="370"/>
    </location>
</feature>
<evidence type="ECO:0000259" key="9">
    <source>
        <dbReference type="PROSITE" id="PS50110"/>
    </source>
</evidence>
<dbReference type="Gene3D" id="3.30.565.10">
    <property type="entry name" value="Histidine kinase-like ATPase, C-terminal domain"/>
    <property type="match status" value="1"/>
</dbReference>
<sequence>LQQEILERTQIEKKLQDAHDQLEQRVQERTAELSAINQQLKTEINERKQAEAALYDAKNTAENARSTAEAANLAKSQFLANMSHELRTPLNAIIGYSEILEEEAEDLAQEDFIPDLQRIQAAGKQLLGLINDVLDLSKIEAGKMELSLETFEISVIFNEVVNTIKPLIEKKGNTLTVKCDDTLGKMYADLTKLRQILLNLLSNAAKFTENGIITIELFHQKNKEDEDEIRFCVTDDGIGVTAEQQNKLFQPFTQADYSTTREYGGTGLGLTITKEFTEMMGGSISVVSEFGHGSMFTILLPTVVSDFKRPVEVSSLEGEGIVLAIDEDQNVREFIKNYLSNLGYAVAVAAGGKEGLRLAKKLRPDAIILDVNMEGTDGWKVLATLKSDPFLADIPVIMMSMEELQEKGFVLGATDYLIKPVRHEQLAVILEKYHIGDDSQGLVMLVEDDTLILEVMAEMIKNAGLRFFKAENGKIALEHLDNKKPALILLDLMMPVMNGYEFLTHLRQNEKWQSIPVVVLTSSHLTSEQQARLQSSNVEMIFQKDSYNRKELLSYVHKLIADSKPQPK</sequence>
<dbReference type="PRINTS" id="PR00344">
    <property type="entry name" value="BCTRLSENSOR"/>
</dbReference>
<feature type="non-terminal residue" evidence="10">
    <location>
        <position position="1"/>
    </location>
</feature>
<dbReference type="PANTHER" id="PTHR43047">
    <property type="entry name" value="TWO-COMPONENT HISTIDINE PROTEIN KINASE"/>
    <property type="match status" value="1"/>
</dbReference>
<evidence type="ECO:0000313" key="10">
    <source>
        <dbReference type="EMBL" id="MDM8562115.1"/>
    </source>
</evidence>
<dbReference type="InterPro" id="IPR011006">
    <property type="entry name" value="CheY-like_superfamily"/>
</dbReference>
<dbReference type="InterPro" id="IPR003594">
    <property type="entry name" value="HATPase_dom"/>
</dbReference>
<dbReference type="PROSITE" id="PS50110">
    <property type="entry name" value="RESPONSE_REGULATORY"/>
    <property type="match status" value="2"/>
</dbReference>
<feature type="modified residue" description="4-aspartylphosphate" evidence="6">
    <location>
        <position position="491"/>
    </location>
</feature>
<dbReference type="EMBL" id="JAUCGM010000063">
    <property type="protein sequence ID" value="MDM8562115.1"/>
    <property type="molecule type" value="Genomic_DNA"/>
</dbReference>
<feature type="coiled-coil region" evidence="7">
    <location>
        <begin position="1"/>
        <end position="67"/>
    </location>
</feature>
<dbReference type="InterPro" id="IPR005467">
    <property type="entry name" value="His_kinase_dom"/>
</dbReference>
<protein>
    <recommendedName>
        <fullName evidence="2">histidine kinase</fullName>
        <ecNumber evidence="2">2.7.13.3</ecNumber>
    </recommendedName>
</protein>
<dbReference type="Gene3D" id="1.10.287.130">
    <property type="match status" value="1"/>
</dbReference>